<feature type="binding site" evidence="7">
    <location>
        <position position="76"/>
    </location>
    <ligand>
        <name>Zn(2+)</name>
        <dbReference type="ChEBI" id="CHEBI:29105"/>
    </ligand>
</feature>
<evidence type="ECO:0000256" key="7">
    <source>
        <dbReference type="PIRSR" id="PIRSR602481-1"/>
    </source>
</evidence>
<evidence type="ECO:0000256" key="3">
    <source>
        <dbReference type="ARBA" id="ARBA00022833"/>
    </source>
</evidence>
<sequence>MKLTKARRDILEIFKNSNYPLSAEQLFELLKKEYDLSTIYRNLNFFEKNSALKSIVFSDKVKYFYSGEGHFHFIYCVKCKKFEKFDLCYEDKISQYIKENLKFEILNHTLYFEGICQDCRN</sequence>
<dbReference type="PANTHER" id="PTHR33202:SF7">
    <property type="entry name" value="FERRIC UPTAKE REGULATION PROTEIN"/>
    <property type="match status" value="1"/>
</dbReference>
<dbReference type="Gene3D" id="1.10.10.10">
    <property type="entry name" value="Winged helix-like DNA-binding domain superfamily/Winged helix DNA-binding domain"/>
    <property type="match status" value="1"/>
</dbReference>
<dbReference type="CDD" id="cd07153">
    <property type="entry name" value="Fur_like"/>
    <property type="match status" value="1"/>
</dbReference>
<dbReference type="GO" id="GO:0003700">
    <property type="term" value="F:DNA-binding transcription factor activity"/>
    <property type="evidence" value="ECO:0007669"/>
    <property type="project" value="InterPro"/>
</dbReference>
<evidence type="ECO:0000256" key="6">
    <source>
        <dbReference type="ARBA" id="ARBA00023163"/>
    </source>
</evidence>
<keyword evidence="10" id="KW-1185">Reference proteome</keyword>
<dbReference type="InterPro" id="IPR002481">
    <property type="entry name" value="FUR"/>
</dbReference>
<feature type="binding site" evidence="8">
    <location>
        <position position="108"/>
    </location>
    <ligand>
        <name>Fe cation</name>
        <dbReference type="ChEBI" id="CHEBI:24875"/>
    </ligand>
</feature>
<comment type="cofactor">
    <cofactor evidence="8">
        <name>Mn(2+)</name>
        <dbReference type="ChEBI" id="CHEBI:29035"/>
    </cofactor>
    <cofactor evidence="8">
        <name>Fe(2+)</name>
        <dbReference type="ChEBI" id="CHEBI:29033"/>
    </cofactor>
    <text evidence="8">Binds 1 Mn(2+) or Fe(2+) ion per subunit.</text>
</comment>
<comment type="caution">
    <text evidence="9">The sequence shown here is derived from an EMBL/GenBank/DDBJ whole genome shotgun (WGS) entry which is preliminary data.</text>
</comment>
<feature type="binding site" evidence="7">
    <location>
        <position position="79"/>
    </location>
    <ligand>
        <name>Zn(2+)</name>
        <dbReference type="ChEBI" id="CHEBI:29105"/>
    </ligand>
</feature>
<keyword evidence="5" id="KW-0238">DNA-binding</keyword>
<proteinExistence type="inferred from homology"/>
<dbReference type="RefSeq" id="WP_109604177.1">
    <property type="nucleotide sequence ID" value="NZ_JAMHJO010000014.1"/>
</dbReference>
<accession>A0AA45C7X9</accession>
<dbReference type="AlphaFoldDB" id="A0AA45C7X9"/>
<organism evidence="9 10">
    <name type="scientific">Oceanotoga teriensis</name>
    <dbReference type="NCBI Taxonomy" id="515440"/>
    <lineage>
        <taxon>Bacteria</taxon>
        <taxon>Thermotogati</taxon>
        <taxon>Thermotogota</taxon>
        <taxon>Thermotogae</taxon>
        <taxon>Petrotogales</taxon>
        <taxon>Petrotogaceae</taxon>
        <taxon>Oceanotoga</taxon>
    </lineage>
</organism>
<evidence type="ECO:0000256" key="2">
    <source>
        <dbReference type="ARBA" id="ARBA00022491"/>
    </source>
</evidence>
<keyword evidence="6" id="KW-0804">Transcription</keyword>
<name>A0AA45C7X9_9BACT</name>
<comment type="cofactor">
    <cofactor evidence="7">
        <name>Zn(2+)</name>
        <dbReference type="ChEBI" id="CHEBI:29105"/>
    </cofactor>
    <text evidence="7">Binds 1 zinc ion per subunit.</text>
</comment>
<keyword evidence="8" id="KW-0408">Iron</keyword>
<dbReference type="GO" id="GO:1900376">
    <property type="term" value="P:regulation of secondary metabolite biosynthetic process"/>
    <property type="evidence" value="ECO:0007669"/>
    <property type="project" value="TreeGrafter"/>
</dbReference>
<evidence type="ECO:0000256" key="5">
    <source>
        <dbReference type="ARBA" id="ARBA00023125"/>
    </source>
</evidence>
<protein>
    <submittedName>
        <fullName evidence="9">Fur family ferric uptake transcriptional regulator</fullName>
    </submittedName>
</protein>
<dbReference type="Gene3D" id="3.30.1490.190">
    <property type="match status" value="1"/>
</dbReference>
<evidence type="ECO:0000256" key="4">
    <source>
        <dbReference type="ARBA" id="ARBA00023015"/>
    </source>
</evidence>
<keyword evidence="4" id="KW-0805">Transcription regulation</keyword>
<evidence type="ECO:0000313" key="10">
    <source>
        <dbReference type="Proteomes" id="UP000245921"/>
    </source>
</evidence>
<dbReference type="EMBL" id="QGGI01000004">
    <property type="protein sequence ID" value="PWJ95639.1"/>
    <property type="molecule type" value="Genomic_DNA"/>
</dbReference>
<reference evidence="9 10" key="1">
    <citation type="submission" date="2018-05" db="EMBL/GenBank/DDBJ databases">
        <title>Genomic Encyclopedia of Type Strains, Phase IV (KMG-IV): sequencing the most valuable type-strain genomes for metagenomic binning, comparative biology and taxonomic classification.</title>
        <authorList>
            <person name="Goeker M."/>
        </authorList>
    </citation>
    <scope>NUCLEOTIDE SEQUENCE [LARGE SCALE GENOMIC DNA]</scope>
    <source>
        <strain evidence="9 10">DSM 24906</strain>
    </source>
</reference>
<dbReference type="SUPFAM" id="SSF46785">
    <property type="entry name" value="Winged helix' DNA-binding domain"/>
    <property type="match status" value="1"/>
</dbReference>
<evidence type="ECO:0000256" key="1">
    <source>
        <dbReference type="ARBA" id="ARBA00007957"/>
    </source>
</evidence>
<dbReference type="InterPro" id="IPR043135">
    <property type="entry name" value="Fur_C"/>
</dbReference>
<dbReference type="InterPro" id="IPR036388">
    <property type="entry name" value="WH-like_DNA-bd_sf"/>
</dbReference>
<dbReference type="Pfam" id="PF01475">
    <property type="entry name" value="FUR"/>
    <property type="match status" value="1"/>
</dbReference>
<gene>
    <name evidence="9" type="ORF">C7380_10453</name>
</gene>
<dbReference type="PANTHER" id="PTHR33202">
    <property type="entry name" value="ZINC UPTAKE REGULATION PROTEIN"/>
    <property type="match status" value="1"/>
</dbReference>
<feature type="binding site" evidence="8">
    <location>
        <position position="70"/>
    </location>
    <ligand>
        <name>Fe cation</name>
        <dbReference type="ChEBI" id="CHEBI:24875"/>
    </ligand>
</feature>
<keyword evidence="2" id="KW-0678">Repressor</keyword>
<evidence type="ECO:0000256" key="8">
    <source>
        <dbReference type="PIRSR" id="PIRSR602481-2"/>
    </source>
</evidence>
<dbReference type="GO" id="GO:0045892">
    <property type="term" value="P:negative regulation of DNA-templated transcription"/>
    <property type="evidence" value="ECO:0007669"/>
    <property type="project" value="TreeGrafter"/>
</dbReference>
<dbReference type="GO" id="GO:0000976">
    <property type="term" value="F:transcription cis-regulatory region binding"/>
    <property type="evidence" value="ECO:0007669"/>
    <property type="project" value="TreeGrafter"/>
</dbReference>
<keyword evidence="3 7" id="KW-0862">Zinc</keyword>
<feature type="binding site" evidence="7">
    <location>
        <position position="116"/>
    </location>
    <ligand>
        <name>Zn(2+)</name>
        <dbReference type="ChEBI" id="CHEBI:29105"/>
    </ligand>
</feature>
<comment type="similarity">
    <text evidence="1">Belongs to the Fur family.</text>
</comment>
<evidence type="ECO:0000313" key="9">
    <source>
        <dbReference type="EMBL" id="PWJ95639.1"/>
    </source>
</evidence>
<dbReference type="GO" id="GO:0008270">
    <property type="term" value="F:zinc ion binding"/>
    <property type="evidence" value="ECO:0007669"/>
    <property type="project" value="TreeGrafter"/>
</dbReference>
<dbReference type="Proteomes" id="UP000245921">
    <property type="component" value="Unassembled WGS sequence"/>
</dbReference>
<keyword evidence="7" id="KW-0479">Metal-binding</keyword>
<feature type="binding site" evidence="7">
    <location>
        <position position="119"/>
    </location>
    <ligand>
        <name>Zn(2+)</name>
        <dbReference type="ChEBI" id="CHEBI:29105"/>
    </ligand>
</feature>
<dbReference type="InterPro" id="IPR036390">
    <property type="entry name" value="WH_DNA-bd_sf"/>
</dbReference>